<dbReference type="SMART" id="SM00745">
    <property type="entry name" value="MIT"/>
    <property type="match status" value="1"/>
</dbReference>
<name>A0A0L0DCX1_THETB</name>
<comment type="subcellular location">
    <subcellularLocation>
        <location evidence="2">Nucleus</location>
    </subcellularLocation>
</comment>
<dbReference type="CDD" id="cd02656">
    <property type="entry name" value="MIT"/>
    <property type="match status" value="1"/>
</dbReference>
<keyword evidence="7" id="KW-0788">Thiol protease</keyword>
<dbReference type="GeneID" id="25569770"/>
<feature type="compositionally biased region" description="Gly residues" evidence="12">
    <location>
        <begin position="300"/>
        <end position="309"/>
    </location>
</feature>
<dbReference type="OrthoDB" id="10063692at2759"/>
<dbReference type="InterPro" id="IPR007330">
    <property type="entry name" value="MIT_dom"/>
</dbReference>
<evidence type="ECO:0000256" key="1">
    <source>
        <dbReference type="ARBA" id="ARBA00000707"/>
    </source>
</evidence>
<dbReference type="NCBIfam" id="TIGR01571">
    <property type="entry name" value="A_thal_Cys_rich"/>
    <property type="match status" value="1"/>
</dbReference>
<dbReference type="RefSeq" id="XP_013758234.1">
    <property type="nucleotide sequence ID" value="XM_013902780.1"/>
</dbReference>
<protein>
    <recommendedName>
        <fullName evidence="3">ubiquitinyl hydrolase 1</fullName>
        <ecNumber evidence="3">3.4.19.12</ecNumber>
    </recommendedName>
</protein>
<dbReference type="Pfam" id="PF04212">
    <property type="entry name" value="MIT"/>
    <property type="match status" value="1"/>
</dbReference>
<dbReference type="GO" id="GO:0006508">
    <property type="term" value="P:proteolysis"/>
    <property type="evidence" value="ECO:0007669"/>
    <property type="project" value="UniProtKB-KW"/>
</dbReference>
<feature type="active site" evidence="11">
    <location>
        <position position="339"/>
    </location>
</feature>
<dbReference type="InterPro" id="IPR006461">
    <property type="entry name" value="PLAC_motif_containing"/>
</dbReference>
<dbReference type="Pfam" id="PF02099">
    <property type="entry name" value="Josephin"/>
    <property type="match status" value="1"/>
</dbReference>
<feature type="compositionally biased region" description="Pro residues" evidence="12">
    <location>
        <begin position="62"/>
        <end position="74"/>
    </location>
</feature>
<dbReference type="EMBL" id="GL349453">
    <property type="protein sequence ID" value="KNC49168.1"/>
    <property type="molecule type" value="Genomic_DNA"/>
</dbReference>
<dbReference type="PRINTS" id="PR01233">
    <property type="entry name" value="JOSEPHIN"/>
</dbReference>
<gene>
    <name evidence="14" type="ORF">AMSG_11855</name>
</gene>
<dbReference type="SUPFAM" id="SSF116846">
    <property type="entry name" value="MIT domain"/>
    <property type="match status" value="1"/>
</dbReference>
<feature type="compositionally biased region" description="Low complexity" evidence="12">
    <location>
        <begin position="263"/>
        <end position="272"/>
    </location>
</feature>
<feature type="region of interest" description="Disordered" evidence="12">
    <location>
        <begin position="247"/>
        <end position="309"/>
    </location>
</feature>
<keyword evidence="6 11" id="KW-0378">Hydrolase</keyword>
<keyword evidence="4" id="KW-0645">Protease</keyword>
<dbReference type="Gene3D" id="1.10.287.10">
    <property type="entry name" value="S15/NS1, RNA-binding"/>
    <property type="match status" value="1"/>
</dbReference>
<dbReference type="SMART" id="SM01246">
    <property type="entry name" value="Josephin"/>
    <property type="match status" value="1"/>
</dbReference>
<evidence type="ECO:0000256" key="12">
    <source>
        <dbReference type="SAM" id="MobiDB-lite"/>
    </source>
</evidence>
<feature type="compositionally biased region" description="Pro residues" evidence="12">
    <location>
        <begin position="1"/>
        <end position="10"/>
    </location>
</feature>
<dbReference type="Pfam" id="PF04749">
    <property type="entry name" value="PLAC8"/>
    <property type="match status" value="1"/>
</dbReference>
<keyword evidence="5" id="KW-0833">Ubl conjugation pathway</keyword>
<dbReference type="InterPro" id="IPR006155">
    <property type="entry name" value="Josephin"/>
</dbReference>
<dbReference type="PANTHER" id="PTHR14159">
    <property type="entry name" value="ATAXIN-3-RELATED"/>
    <property type="match status" value="1"/>
</dbReference>
<dbReference type="STRING" id="461836.A0A0L0DCX1"/>
<dbReference type="PANTHER" id="PTHR14159:SF0">
    <property type="entry name" value="ATAXIN-3-RELATED"/>
    <property type="match status" value="1"/>
</dbReference>
<comment type="catalytic activity">
    <reaction evidence="1">
        <text>Thiol-dependent hydrolysis of ester, thioester, amide, peptide and isopeptide bonds formed by the C-terminal Gly of ubiquitin (a 76-residue protein attached to proteins as an intracellular targeting signal).</text>
        <dbReference type="EC" id="3.4.19.12"/>
    </reaction>
</comment>
<dbReference type="GO" id="GO:0016579">
    <property type="term" value="P:protein deubiquitination"/>
    <property type="evidence" value="ECO:0007669"/>
    <property type="project" value="InterPro"/>
</dbReference>
<dbReference type="GO" id="GO:0005634">
    <property type="term" value="C:nucleus"/>
    <property type="evidence" value="ECO:0007669"/>
    <property type="project" value="UniProtKB-SubCell"/>
</dbReference>
<keyword evidence="10" id="KW-0539">Nucleus</keyword>
<feature type="active site" evidence="11">
    <location>
        <position position="450"/>
    </location>
</feature>
<evidence type="ECO:0000256" key="7">
    <source>
        <dbReference type="ARBA" id="ARBA00022807"/>
    </source>
</evidence>
<keyword evidence="15" id="KW-1185">Reference proteome</keyword>
<evidence type="ECO:0000256" key="4">
    <source>
        <dbReference type="ARBA" id="ARBA00022670"/>
    </source>
</evidence>
<accession>A0A0L0DCX1</accession>
<dbReference type="Proteomes" id="UP000054408">
    <property type="component" value="Unassembled WGS sequence"/>
</dbReference>
<dbReference type="PROSITE" id="PS50957">
    <property type="entry name" value="JOSEPHIN"/>
    <property type="match status" value="1"/>
</dbReference>
<keyword evidence="8" id="KW-0805">Transcription regulation</keyword>
<evidence type="ECO:0000256" key="2">
    <source>
        <dbReference type="ARBA" id="ARBA00004123"/>
    </source>
</evidence>
<feature type="active site" evidence="11">
    <location>
        <position position="435"/>
    </location>
</feature>
<evidence type="ECO:0000256" key="3">
    <source>
        <dbReference type="ARBA" id="ARBA00012759"/>
    </source>
</evidence>
<evidence type="ECO:0000256" key="10">
    <source>
        <dbReference type="ARBA" id="ARBA00023242"/>
    </source>
</evidence>
<organism evidence="14 15">
    <name type="scientific">Thecamonas trahens ATCC 50062</name>
    <dbReference type="NCBI Taxonomy" id="461836"/>
    <lineage>
        <taxon>Eukaryota</taxon>
        <taxon>Apusozoa</taxon>
        <taxon>Apusomonadida</taxon>
        <taxon>Apusomonadidae</taxon>
        <taxon>Thecamonas</taxon>
    </lineage>
</organism>
<evidence type="ECO:0000256" key="9">
    <source>
        <dbReference type="ARBA" id="ARBA00023163"/>
    </source>
</evidence>
<reference evidence="14 15" key="1">
    <citation type="submission" date="2010-05" db="EMBL/GenBank/DDBJ databases">
        <title>The Genome Sequence of Thecamonas trahens ATCC 50062.</title>
        <authorList>
            <consortium name="The Broad Institute Genome Sequencing Platform"/>
            <person name="Russ C."/>
            <person name="Cuomo C."/>
            <person name="Shea T."/>
            <person name="Young S.K."/>
            <person name="Zeng Q."/>
            <person name="Koehrsen M."/>
            <person name="Haas B."/>
            <person name="Borodovsky M."/>
            <person name="Guigo R."/>
            <person name="Alvarado L."/>
            <person name="Berlin A."/>
            <person name="Bochicchio J."/>
            <person name="Borenstein D."/>
            <person name="Chapman S."/>
            <person name="Chen Z."/>
            <person name="Freedman E."/>
            <person name="Gellesch M."/>
            <person name="Goldberg J."/>
            <person name="Griggs A."/>
            <person name="Gujja S."/>
            <person name="Heilman E."/>
            <person name="Heiman D."/>
            <person name="Hepburn T."/>
            <person name="Howarth C."/>
            <person name="Jen D."/>
            <person name="Larson L."/>
            <person name="Mehta T."/>
            <person name="Park D."/>
            <person name="Pearson M."/>
            <person name="Roberts A."/>
            <person name="Saif S."/>
            <person name="Shenoy N."/>
            <person name="Sisk P."/>
            <person name="Stolte C."/>
            <person name="Sykes S."/>
            <person name="Thomson T."/>
            <person name="Walk T."/>
            <person name="White J."/>
            <person name="Yandava C."/>
            <person name="Burger G."/>
            <person name="Gray M.W."/>
            <person name="Holland P.W.H."/>
            <person name="King N."/>
            <person name="Lang F.B.F."/>
            <person name="Roger A.J."/>
            <person name="Ruiz-Trillo I."/>
            <person name="Lander E."/>
            <person name="Nusbaum C."/>
        </authorList>
    </citation>
    <scope>NUCLEOTIDE SEQUENCE [LARGE SCALE GENOMIC DNA]</scope>
    <source>
        <strain evidence="14 15">ATCC 50062</strain>
    </source>
</reference>
<dbReference type="InterPro" id="IPR033865">
    <property type="entry name" value="Ataxin-3"/>
</dbReference>
<dbReference type="Gene3D" id="1.20.58.80">
    <property type="entry name" value="Phosphotransferase system, lactose/cellobiose-type IIA subunit"/>
    <property type="match status" value="1"/>
</dbReference>
<feature type="region of interest" description="Disordered" evidence="12">
    <location>
        <begin position="1"/>
        <end position="74"/>
    </location>
</feature>
<feature type="compositionally biased region" description="Low complexity" evidence="12">
    <location>
        <begin position="42"/>
        <end position="61"/>
    </location>
</feature>
<evidence type="ECO:0000256" key="11">
    <source>
        <dbReference type="PROSITE-ProRule" id="PRU00331"/>
    </source>
</evidence>
<evidence type="ECO:0000256" key="8">
    <source>
        <dbReference type="ARBA" id="ARBA00023015"/>
    </source>
</evidence>
<evidence type="ECO:0000256" key="6">
    <source>
        <dbReference type="ARBA" id="ARBA00022801"/>
    </source>
</evidence>
<dbReference type="eggNOG" id="KOG2935">
    <property type="taxonomic scope" value="Eukaryota"/>
</dbReference>
<dbReference type="AlphaFoldDB" id="A0A0L0DCX1"/>
<proteinExistence type="predicted"/>
<dbReference type="EC" id="3.4.19.12" evidence="3"/>
<evidence type="ECO:0000313" key="15">
    <source>
        <dbReference type="Proteomes" id="UP000054408"/>
    </source>
</evidence>
<dbReference type="GO" id="GO:0004843">
    <property type="term" value="F:cysteine-type deubiquitinase activity"/>
    <property type="evidence" value="ECO:0007669"/>
    <property type="project" value="UniProtKB-EC"/>
</dbReference>
<keyword evidence="9" id="KW-0804">Transcription</keyword>
<evidence type="ECO:0000256" key="5">
    <source>
        <dbReference type="ARBA" id="ARBA00022786"/>
    </source>
</evidence>
<evidence type="ECO:0000259" key="13">
    <source>
        <dbReference type="PROSITE" id="PS50957"/>
    </source>
</evidence>
<sequence>MSNAPPPAYVAPPSKGGQSSSSAHGGNAYGGNPYGGPPPPQQHQAAYGGGYPSSSAPGASSAPPPPAYASPPPAGGAYAAPPPAGGAYGAPPTAQPVQASYASYPAGGAAGRYAASGATVPWSSDLCSCAEDMESCCMVLFCSTCMIRVNAARFEDREISFIDILAGIFMCGLNMFYGVGLPVTWYCVCQNRQHIKAGYGIGNHTTTMEGEDYCQSCCCTVCTICQHSREISAHSGSGVGPGAYGGAYNHNNNHNANHRNARHPNANHPNNNSAAIGQQGGRSERPSSTPGGVAPPPGRSDGGGRVGADGGECGGAAASKLKAPPNAVIYWERQQMAQCGIHCVNNLLQVALFEEEDFAKIALWLDAKELEIMGFAARRTPSQNVDSKGNYSVQVIVEALRRARMKALYLGELDAAEAAANPVGETGFVCHRPGHWFALRKIDDAWFNLDSLLRGPHMITDAFVAQFIAEQQANGYSVLVVRGEWPKPVSQQPPGAMIRSRGNWFDARAMTILSRSGFAEASLAGSSLPSSNTSVYAKGILIVKEAVRADKAGRNADAVDLYTNGLTYLMQALGRMQAESQRASALRIRISEYMARAEELKKKLKPQ</sequence>
<evidence type="ECO:0000313" key="14">
    <source>
        <dbReference type="EMBL" id="KNC49168.1"/>
    </source>
</evidence>
<dbReference type="Gene3D" id="3.90.70.40">
    <property type="match status" value="1"/>
</dbReference>
<feature type="domain" description="Josephin" evidence="13">
    <location>
        <begin position="326"/>
        <end position="496"/>
    </location>
</feature>
<dbReference type="InterPro" id="IPR036181">
    <property type="entry name" value="MIT_dom_sf"/>
</dbReference>